<dbReference type="GO" id="GO:0005634">
    <property type="term" value="C:nucleus"/>
    <property type="evidence" value="ECO:0007669"/>
    <property type="project" value="UniProtKB-SubCell"/>
</dbReference>
<evidence type="ECO:0000256" key="1">
    <source>
        <dbReference type="ARBA" id="ARBA00004123"/>
    </source>
</evidence>
<evidence type="ECO:0000256" key="4">
    <source>
        <dbReference type="ARBA" id="ARBA00023163"/>
    </source>
</evidence>
<evidence type="ECO:0000256" key="2">
    <source>
        <dbReference type="ARBA" id="ARBA00023015"/>
    </source>
</evidence>
<dbReference type="Pfam" id="PF00319">
    <property type="entry name" value="SRF-TF"/>
    <property type="match status" value="1"/>
</dbReference>
<dbReference type="InterPro" id="IPR002100">
    <property type="entry name" value="TF_MADSbox"/>
</dbReference>
<dbReference type="EMBL" id="CP133612">
    <property type="protein sequence ID" value="WMV11831.1"/>
    <property type="molecule type" value="Genomic_DNA"/>
</dbReference>
<dbReference type="Proteomes" id="UP001234989">
    <property type="component" value="Chromosome 1"/>
</dbReference>
<dbReference type="InterPro" id="IPR036879">
    <property type="entry name" value="TF_MADSbox_sf"/>
</dbReference>
<dbReference type="SMART" id="SM00432">
    <property type="entry name" value="MADS"/>
    <property type="match status" value="1"/>
</dbReference>
<comment type="subcellular location">
    <subcellularLocation>
        <location evidence="1">Nucleus</location>
    </subcellularLocation>
</comment>
<feature type="compositionally biased region" description="Low complexity" evidence="6">
    <location>
        <begin position="85"/>
        <end position="103"/>
    </location>
</feature>
<dbReference type="PANTHER" id="PTHR11945">
    <property type="entry name" value="MADS BOX PROTEIN"/>
    <property type="match status" value="1"/>
</dbReference>
<dbReference type="GO" id="GO:0046983">
    <property type="term" value="F:protein dimerization activity"/>
    <property type="evidence" value="ECO:0007669"/>
    <property type="project" value="InterPro"/>
</dbReference>
<evidence type="ECO:0000256" key="3">
    <source>
        <dbReference type="ARBA" id="ARBA00023125"/>
    </source>
</evidence>
<dbReference type="PRINTS" id="PR00404">
    <property type="entry name" value="MADSDOMAIN"/>
</dbReference>
<evidence type="ECO:0000313" key="8">
    <source>
        <dbReference type="EMBL" id="WMV11831.1"/>
    </source>
</evidence>
<name>A0AAF0Q0D6_SOLVR</name>
<dbReference type="SUPFAM" id="SSF55455">
    <property type="entry name" value="SRF-like"/>
    <property type="match status" value="1"/>
</dbReference>
<evidence type="ECO:0000259" key="7">
    <source>
        <dbReference type="PROSITE" id="PS50066"/>
    </source>
</evidence>
<feature type="region of interest" description="Disordered" evidence="6">
    <location>
        <begin position="81"/>
        <end position="110"/>
    </location>
</feature>
<dbReference type="GO" id="GO:0000978">
    <property type="term" value="F:RNA polymerase II cis-regulatory region sequence-specific DNA binding"/>
    <property type="evidence" value="ECO:0007669"/>
    <property type="project" value="TreeGrafter"/>
</dbReference>
<dbReference type="Gene3D" id="3.40.1810.10">
    <property type="entry name" value="Transcription factor, MADS-box"/>
    <property type="match status" value="1"/>
</dbReference>
<keyword evidence="4" id="KW-0804">Transcription</keyword>
<proteinExistence type="predicted"/>
<dbReference type="PROSITE" id="PS50066">
    <property type="entry name" value="MADS_BOX_2"/>
    <property type="match status" value="1"/>
</dbReference>
<keyword evidence="9" id="KW-1185">Reference proteome</keyword>
<dbReference type="PANTHER" id="PTHR11945:SF441">
    <property type="entry name" value="AGAMOUS-LIKE MADS-BOX PROTEIN AGL29"/>
    <property type="match status" value="1"/>
</dbReference>
<sequence length="155" mass="17486">MGTGKKKIEIEKITKQTARMVTFSKRRKGLFRKAEELESLSSSRVTSVVFSPLYKPYTYGDVNSVIKRHFSSCIHPEISTPMINSHHSSSDVSDESSGSKSSSTPNGNGLRSWVEDIDVEGYQNLNQLLMLKEQLEGTRNKIVSKDSESFEAWFM</sequence>
<dbReference type="AlphaFoldDB" id="A0AAF0Q0D6"/>
<evidence type="ECO:0000256" key="5">
    <source>
        <dbReference type="ARBA" id="ARBA00023242"/>
    </source>
</evidence>
<accession>A0AAF0Q0D6</accession>
<dbReference type="GO" id="GO:0000981">
    <property type="term" value="F:DNA-binding transcription factor activity, RNA polymerase II-specific"/>
    <property type="evidence" value="ECO:0007669"/>
    <property type="project" value="TreeGrafter"/>
</dbReference>
<evidence type="ECO:0000256" key="6">
    <source>
        <dbReference type="SAM" id="MobiDB-lite"/>
    </source>
</evidence>
<keyword evidence="3" id="KW-0238">DNA-binding</keyword>
<evidence type="ECO:0000313" key="9">
    <source>
        <dbReference type="Proteomes" id="UP001234989"/>
    </source>
</evidence>
<protein>
    <recommendedName>
        <fullName evidence="7">MADS-box domain-containing protein</fullName>
    </recommendedName>
</protein>
<keyword evidence="2" id="KW-0805">Transcription regulation</keyword>
<reference evidence="8" key="1">
    <citation type="submission" date="2023-08" db="EMBL/GenBank/DDBJ databases">
        <title>A de novo genome assembly of Solanum verrucosum Schlechtendal, a Mexican diploid species geographically isolated from the other diploid A-genome species in potato relatives.</title>
        <authorList>
            <person name="Hosaka K."/>
        </authorList>
    </citation>
    <scope>NUCLEOTIDE SEQUENCE</scope>
    <source>
        <tissue evidence="8">Young leaves</tissue>
    </source>
</reference>
<gene>
    <name evidence="8" type="ORF">MTR67_005216</name>
</gene>
<organism evidence="8 9">
    <name type="scientific">Solanum verrucosum</name>
    <dbReference type="NCBI Taxonomy" id="315347"/>
    <lineage>
        <taxon>Eukaryota</taxon>
        <taxon>Viridiplantae</taxon>
        <taxon>Streptophyta</taxon>
        <taxon>Embryophyta</taxon>
        <taxon>Tracheophyta</taxon>
        <taxon>Spermatophyta</taxon>
        <taxon>Magnoliopsida</taxon>
        <taxon>eudicotyledons</taxon>
        <taxon>Gunneridae</taxon>
        <taxon>Pentapetalae</taxon>
        <taxon>asterids</taxon>
        <taxon>lamiids</taxon>
        <taxon>Solanales</taxon>
        <taxon>Solanaceae</taxon>
        <taxon>Solanoideae</taxon>
        <taxon>Solaneae</taxon>
        <taxon>Solanum</taxon>
    </lineage>
</organism>
<feature type="domain" description="MADS-box" evidence="7">
    <location>
        <begin position="3"/>
        <end position="63"/>
    </location>
</feature>
<keyword evidence="5" id="KW-0539">Nucleus</keyword>